<evidence type="ECO:0000256" key="3">
    <source>
        <dbReference type="ARBA" id="ARBA00047645"/>
    </source>
</evidence>
<evidence type="ECO:0000313" key="7">
    <source>
        <dbReference type="EMBL" id="MBZ0155272.1"/>
    </source>
</evidence>
<evidence type="ECO:0000256" key="1">
    <source>
        <dbReference type="ARBA" id="ARBA00005614"/>
    </source>
</evidence>
<evidence type="ECO:0000259" key="6">
    <source>
        <dbReference type="PROSITE" id="PS51160"/>
    </source>
</evidence>
<evidence type="ECO:0000313" key="8">
    <source>
        <dbReference type="Proteomes" id="UP000705867"/>
    </source>
</evidence>
<dbReference type="GO" id="GO:0003998">
    <property type="term" value="F:acylphosphatase activity"/>
    <property type="evidence" value="ECO:0007669"/>
    <property type="project" value="UniProtKB-EC"/>
</dbReference>
<dbReference type="Pfam" id="PF00708">
    <property type="entry name" value="Acylphosphatase"/>
    <property type="match status" value="1"/>
</dbReference>
<dbReference type="InterPro" id="IPR020456">
    <property type="entry name" value="Acylphosphatase"/>
</dbReference>
<comment type="caution">
    <text evidence="7">The sequence shown here is derived from an EMBL/GenBank/DDBJ whole genome shotgun (WGS) entry which is preliminary data.</text>
</comment>
<dbReference type="EMBL" id="JAIOIV010000028">
    <property type="protein sequence ID" value="MBZ0155272.1"/>
    <property type="molecule type" value="Genomic_DNA"/>
</dbReference>
<dbReference type="EC" id="3.6.1.7" evidence="2 4"/>
<dbReference type="Gene3D" id="3.30.70.100">
    <property type="match status" value="1"/>
</dbReference>
<dbReference type="Proteomes" id="UP000705867">
    <property type="component" value="Unassembled WGS sequence"/>
</dbReference>
<evidence type="ECO:0000256" key="2">
    <source>
        <dbReference type="ARBA" id="ARBA00012150"/>
    </source>
</evidence>
<dbReference type="SUPFAM" id="SSF54975">
    <property type="entry name" value="Acylphosphatase/BLUF domain-like"/>
    <property type="match status" value="1"/>
</dbReference>
<organism evidence="7 8">
    <name type="scientific">Candidatus Nitrobium versatile</name>
    <dbReference type="NCBI Taxonomy" id="2884831"/>
    <lineage>
        <taxon>Bacteria</taxon>
        <taxon>Pseudomonadati</taxon>
        <taxon>Nitrospirota</taxon>
        <taxon>Nitrospiria</taxon>
        <taxon>Nitrospirales</taxon>
        <taxon>Nitrospiraceae</taxon>
        <taxon>Candidatus Nitrobium</taxon>
    </lineage>
</organism>
<evidence type="ECO:0000256" key="4">
    <source>
        <dbReference type="PROSITE-ProRule" id="PRU00520"/>
    </source>
</evidence>
<reference evidence="7" key="1">
    <citation type="journal article" date="2021" name="bioRxiv">
        <title>Unraveling nitrogen, sulfur and carbon metabolic pathways and microbial community transcriptional responses to substrate deprivation and toxicity stresses in a bioreactor mimicking anoxic brackish coastal sediment conditions.</title>
        <authorList>
            <person name="Martins P.D."/>
            <person name="Echeveste M.J."/>
            <person name="Arshad A."/>
            <person name="Kurth J."/>
            <person name="Ouboter H."/>
            <person name="Jetten M.S.M."/>
            <person name="Welte C.U."/>
        </authorList>
    </citation>
    <scope>NUCLEOTIDE SEQUENCE</scope>
    <source>
        <strain evidence="7">MAG_39</strain>
    </source>
</reference>
<reference evidence="7" key="2">
    <citation type="submission" date="2021-08" db="EMBL/GenBank/DDBJ databases">
        <authorList>
            <person name="Dalcin Martins P."/>
        </authorList>
    </citation>
    <scope>NUCLEOTIDE SEQUENCE</scope>
    <source>
        <strain evidence="7">MAG_39</strain>
    </source>
</reference>
<dbReference type="InterPro" id="IPR036046">
    <property type="entry name" value="Acylphosphatase-like_dom_sf"/>
</dbReference>
<dbReference type="PROSITE" id="PS51160">
    <property type="entry name" value="ACYLPHOSPHATASE_3"/>
    <property type="match status" value="1"/>
</dbReference>
<evidence type="ECO:0000256" key="5">
    <source>
        <dbReference type="RuleBase" id="RU004168"/>
    </source>
</evidence>
<dbReference type="AlphaFoldDB" id="A0A953J8L7"/>
<sequence length="91" mass="10340">MKSRAHLLISGRVQGVYYRGFTEEVAHSLGLKGWVRNLPDRRVEAVFEGERDAVEQAILKCKQGPPAAHVTGIDVTWEEPMEGLKDFEIRY</sequence>
<feature type="domain" description="Acylphosphatase-like" evidence="6">
    <location>
        <begin position="4"/>
        <end position="91"/>
    </location>
</feature>
<proteinExistence type="inferred from homology"/>
<name>A0A953J8L7_9BACT</name>
<feature type="active site" evidence="4">
    <location>
        <position position="37"/>
    </location>
</feature>
<dbReference type="PANTHER" id="PTHR47268:SF4">
    <property type="entry name" value="ACYLPHOSPHATASE"/>
    <property type="match status" value="1"/>
</dbReference>
<dbReference type="InterPro" id="IPR001792">
    <property type="entry name" value="Acylphosphatase-like_dom"/>
</dbReference>
<dbReference type="PANTHER" id="PTHR47268">
    <property type="entry name" value="ACYLPHOSPHATASE"/>
    <property type="match status" value="1"/>
</dbReference>
<keyword evidence="4 7" id="KW-0378">Hydrolase</keyword>
<gene>
    <name evidence="7" type="ORF">K8I29_03545</name>
</gene>
<comment type="catalytic activity">
    <reaction evidence="3 4">
        <text>an acyl phosphate + H2O = a carboxylate + phosphate + H(+)</text>
        <dbReference type="Rhea" id="RHEA:14965"/>
        <dbReference type="ChEBI" id="CHEBI:15377"/>
        <dbReference type="ChEBI" id="CHEBI:15378"/>
        <dbReference type="ChEBI" id="CHEBI:29067"/>
        <dbReference type="ChEBI" id="CHEBI:43474"/>
        <dbReference type="ChEBI" id="CHEBI:59918"/>
        <dbReference type="EC" id="3.6.1.7"/>
    </reaction>
</comment>
<comment type="similarity">
    <text evidence="1 5">Belongs to the acylphosphatase family.</text>
</comment>
<accession>A0A953J8L7</accession>
<protein>
    <recommendedName>
        <fullName evidence="2 4">acylphosphatase</fullName>
        <ecNumber evidence="2 4">3.6.1.7</ecNumber>
    </recommendedName>
</protein>
<feature type="active site" evidence="4">
    <location>
        <position position="19"/>
    </location>
</feature>